<dbReference type="GO" id="GO:0016787">
    <property type="term" value="F:hydrolase activity"/>
    <property type="evidence" value="ECO:0007669"/>
    <property type="project" value="UniProtKB-KW"/>
</dbReference>
<dbReference type="SUPFAM" id="SSF49899">
    <property type="entry name" value="Concanavalin A-like lectins/glucanases"/>
    <property type="match status" value="1"/>
</dbReference>
<feature type="signal peptide" evidence="4">
    <location>
        <begin position="1"/>
        <end position="23"/>
    </location>
</feature>
<feature type="domain" description="GH16" evidence="5">
    <location>
        <begin position="19"/>
        <end position="270"/>
    </location>
</feature>
<proteinExistence type="predicted"/>
<evidence type="ECO:0000256" key="1">
    <source>
        <dbReference type="ARBA" id="ARBA00022729"/>
    </source>
</evidence>
<evidence type="ECO:0000313" key="6">
    <source>
        <dbReference type="EMBL" id="GAT45705.1"/>
    </source>
</evidence>
<dbReference type="PANTHER" id="PTHR10963">
    <property type="entry name" value="GLYCOSYL HYDROLASE-RELATED"/>
    <property type="match status" value="1"/>
</dbReference>
<dbReference type="PROSITE" id="PS51762">
    <property type="entry name" value="GH16_2"/>
    <property type="match status" value="1"/>
</dbReference>
<dbReference type="Proteomes" id="UP000815677">
    <property type="component" value="Unassembled WGS sequence"/>
</dbReference>
<evidence type="ECO:0000259" key="5">
    <source>
        <dbReference type="PROSITE" id="PS51762"/>
    </source>
</evidence>
<protein>
    <submittedName>
        <fullName evidence="6">Glycoside hydrolase family 16 protein</fullName>
    </submittedName>
</protein>
<gene>
    <name evidence="6" type="ORF">MCHLO_03269</name>
</gene>
<keyword evidence="3" id="KW-0326">Glycosidase</keyword>
<dbReference type="InterPro" id="IPR000757">
    <property type="entry name" value="Beta-glucanase-like"/>
</dbReference>
<dbReference type="InterPro" id="IPR013320">
    <property type="entry name" value="ConA-like_dom_sf"/>
</dbReference>
<evidence type="ECO:0000256" key="4">
    <source>
        <dbReference type="SAM" id="SignalP"/>
    </source>
</evidence>
<sequence length="280" mass="31053">MHIATPLALLAALYLACISTVLADTRPHFQHERSFAHTRLGRDPTFSDCQPFHADFTDPNTRQEAFNTQSTLVDGSYAFTEKGLEMYMQKPEGKTTKMANGTNDKLGRGTTVNTTVAFAVGRVTFEISSPLVDGLVVAGILIGSDSFDEIDIEFVCEKYQTWETNIFVEPPNSPPEYNLHFSSNETVDNISNIHSYTIDLDANRIQWSLDGVVARTLKREDCMRNGFSHYPTHRLRPQFGIWDASGPNPGTTKWAGGPVDWDAVKENSVAAVLKSVTVNC</sequence>
<name>A0ABQ0L478_MYCCL</name>
<keyword evidence="2 6" id="KW-0378">Hydrolase</keyword>
<accession>A0ABQ0L478</accession>
<dbReference type="PANTHER" id="PTHR10963:SF22">
    <property type="entry name" value="GLYCOSIDASE CRH2-RELATED"/>
    <property type="match status" value="1"/>
</dbReference>
<organism evidence="6 7">
    <name type="scientific">Mycena chlorophos</name>
    <name type="common">Agaric fungus</name>
    <name type="synonym">Agaricus chlorophos</name>
    <dbReference type="NCBI Taxonomy" id="658473"/>
    <lineage>
        <taxon>Eukaryota</taxon>
        <taxon>Fungi</taxon>
        <taxon>Dikarya</taxon>
        <taxon>Basidiomycota</taxon>
        <taxon>Agaricomycotina</taxon>
        <taxon>Agaricomycetes</taxon>
        <taxon>Agaricomycetidae</taxon>
        <taxon>Agaricales</taxon>
        <taxon>Marasmiineae</taxon>
        <taxon>Mycenaceae</taxon>
        <taxon>Mycena</taxon>
    </lineage>
</organism>
<keyword evidence="1 4" id="KW-0732">Signal</keyword>
<dbReference type="InterPro" id="IPR050546">
    <property type="entry name" value="Glycosyl_Hydrlase_16"/>
</dbReference>
<evidence type="ECO:0000256" key="3">
    <source>
        <dbReference type="ARBA" id="ARBA00023295"/>
    </source>
</evidence>
<dbReference type="EMBL" id="DF841693">
    <property type="protein sequence ID" value="GAT45705.1"/>
    <property type="molecule type" value="Genomic_DNA"/>
</dbReference>
<keyword evidence="7" id="KW-1185">Reference proteome</keyword>
<evidence type="ECO:0000256" key="2">
    <source>
        <dbReference type="ARBA" id="ARBA00022801"/>
    </source>
</evidence>
<feature type="chain" id="PRO_5046378131" evidence="4">
    <location>
        <begin position="24"/>
        <end position="280"/>
    </location>
</feature>
<reference evidence="6" key="1">
    <citation type="submission" date="2014-09" db="EMBL/GenBank/DDBJ databases">
        <title>Genome sequence of the luminous mushroom Mycena chlorophos for searching fungal bioluminescence genes.</title>
        <authorList>
            <person name="Tanaka Y."/>
            <person name="Kasuga D."/>
            <person name="Oba Y."/>
            <person name="Hase S."/>
            <person name="Sato K."/>
            <person name="Oba Y."/>
            <person name="Sakakibara Y."/>
        </authorList>
    </citation>
    <scope>NUCLEOTIDE SEQUENCE</scope>
</reference>
<dbReference type="Pfam" id="PF00722">
    <property type="entry name" value="Glyco_hydro_16"/>
    <property type="match status" value="1"/>
</dbReference>
<evidence type="ECO:0000313" key="7">
    <source>
        <dbReference type="Proteomes" id="UP000815677"/>
    </source>
</evidence>
<dbReference type="Gene3D" id="2.60.120.200">
    <property type="match status" value="1"/>
</dbReference>